<accession>A0ABU3Y316</accession>
<dbReference type="EMBL" id="JAWJEJ010000001">
    <property type="protein sequence ID" value="MDV3455764.1"/>
    <property type="molecule type" value="Genomic_DNA"/>
</dbReference>
<keyword evidence="1" id="KW-0732">Signal</keyword>
<dbReference type="RefSeq" id="WP_317224972.1">
    <property type="nucleotide sequence ID" value="NZ_JAWJEJ010000001.1"/>
</dbReference>
<proteinExistence type="predicted"/>
<name>A0ABU3Y316_9SPHN</name>
<reference evidence="2 3" key="1">
    <citation type="submission" date="2023-10" db="EMBL/GenBank/DDBJ databases">
        <title>Sphingomonas sp. HF-S4 16S ribosomal RNA gene Genome sequencing and assembly.</title>
        <authorList>
            <person name="Lee H."/>
        </authorList>
    </citation>
    <scope>NUCLEOTIDE SEQUENCE [LARGE SCALE GENOMIC DNA]</scope>
    <source>
        <strain evidence="2 3">HF-S4</strain>
    </source>
</reference>
<evidence type="ECO:0000313" key="2">
    <source>
        <dbReference type="EMBL" id="MDV3455764.1"/>
    </source>
</evidence>
<dbReference type="Proteomes" id="UP001273531">
    <property type="component" value="Unassembled WGS sequence"/>
</dbReference>
<evidence type="ECO:0000256" key="1">
    <source>
        <dbReference type="SAM" id="SignalP"/>
    </source>
</evidence>
<feature type="signal peptide" evidence="1">
    <location>
        <begin position="1"/>
        <end position="31"/>
    </location>
</feature>
<keyword evidence="3" id="KW-1185">Reference proteome</keyword>
<gene>
    <name evidence="2" type="ORF">RZN05_02115</name>
</gene>
<feature type="chain" id="PRO_5045804283" evidence="1">
    <location>
        <begin position="32"/>
        <end position="792"/>
    </location>
</feature>
<comment type="caution">
    <text evidence="2">The sequence shown here is derived from an EMBL/GenBank/DDBJ whole genome shotgun (WGS) entry which is preliminary data.</text>
</comment>
<protein>
    <submittedName>
        <fullName evidence="2">Uncharacterized protein</fullName>
    </submittedName>
</protein>
<evidence type="ECO:0000313" key="3">
    <source>
        <dbReference type="Proteomes" id="UP001273531"/>
    </source>
</evidence>
<organism evidence="2 3">
    <name type="scientific">Sphingomonas agrestis</name>
    <dbReference type="NCBI Taxonomy" id="3080540"/>
    <lineage>
        <taxon>Bacteria</taxon>
        <taxon>Pseudomonadati</taxon>
        <taxon>Pseudomonadota</taxon>
        <taxon>Alphaproteobacteria</taxon>
        <taxon>Sphingomonadales</taxon>
        <taxon>Sphingomonadaceae</taxon>
        <taxon>Sphingomonas</taxon>
    </lineage>
</organism>
<sequence length="792" mass="83605">MTFASLVPHRMRRAAGAALLLAGLAAAPAGAADSAFDLPGPGLRVTVTRGTVTLPIAQLPDLAAGDRIEIHADLPEDQRTRFVLVSAFLSSATNPPPKEWIEAAETWKRKQKDRALTLRVPEGARQLVLFLVPETGGATGTIADAVRNKPGEFVRAAQAINQASLDRSRLDAFVAAIRAQENKDPAHLKAIAPMLARSLAIKLNAECLDKVVEFQAACLLENRESLVLADMHSSSVAATLAGAPTDLALQLSYTREAGLGYYSQYIAVVRDIARLFGAFSTPQFRYLPALGLQEGERIALLLNAAPSFAKPKSVLVASMPAIGADSLPRLRAANAAPLCGADPNLVLPVEGAPLIYSTDYARNMVVRLNGADVALQARADRGGYVPRTPIDPSRFQGSVEGRLHGTWGYQALTGPAFALQFPTAAPWKAGPEAPSLVTGRDNPLKLEGPAPACVSSVSMRVGDGPAQPVKFKAEEDGLALTLPLKDARPGDVTLEIRQTGRPAPATVALRAYREASRIAGLVLHAGDSWGELTGQRLDQVASVELGGLRLKPDGLTREGDTDRLRVAGAGDAPAPGEATARVALNDGRTLRLPVTVRPPRIRVELLDKDVRATAPASQLPLVAGNALLPDTARLHFSLRAANGALSARDAIEITGPRGQSLILKAGPNLQLQGDTVLVATLDPAALGPSAFGPLRFRLVREGEASDWRPLITLARLPKIERVDCGAQGRCTLTGQSLFLIEAIAGTPSFDGLVQVPQGFTGRTIEVPAPQAGKLYIRLQDAPSEVVELPTGG</sequence>